<dbReference type="KEGG" id="cpin:CPIN18020_0361"/>
<dbReference type="InterPro" id="IPR002376">
    <property type="entry name" value="Formyl_transf_N"/>
</dbReference>
<proteinExistence type="predicted"/>
<dbReference type="AlphaFoldDB" id="A0A1S6U6X4"/>
<organism evidence="1 2">
    <name type="scientific">Campylobacter pinnipediorum subsp. caledonicus</name>
    <dbReference type="NCBI Taxonomy" id="1874362"/>
    <lineage>
        <taxon>Bacteria</taxon>
        <taxon>Pseudomonadati</taxon>
        <taxon>Campylobacterota</taxon>
        <taxon>Epsilonproteobacteria</taxon>
        <taxon>Campylobacterales</taxon>
        <taxon>Campylobacteraceae</taxon>
        <taxon>Campylobacter</taxon>
    </lineage>
</organism>
<dbReference type="GO" id="GO:0005829">
    <property type="term" value="C:cytosol"/>
    <property type="evidence" value="ECO:0007669"/>
    <property type="project" value="TreeGrafter"/>
</dbReference>
<keyword evidence="2" id="KW-1185">Reference proteome</keyword>
<dbReference type="Proteomes" id="UP000190868">
    <property type="component" value="Chromosome"/>
</dbReference>
<name>A0A1S6U6X4_9BACT</name>
<dbReference type="Pfam" id="PF00551">
    <property type="entry name" value="Formyl_trans_N"/>
    <property type="match status" value="1"/>
</dbReference>
<dbReference type="InterPro" id="IPR036477">
    <property type="entry name" value="Formyl_transf_N_sf"/>
</dbReference>
<dbReference type="Gene3D" id="3.40.50.12230">
    <property type="match status" value="1"/>
</dbReference>
<dbReference type="EMBL" id="CP017258">
    <property type="protein sequence ID" value="AQW87207.1"/>
    <property type="molecule type" value="Genomic_DNA"/>
</dbReference>
<sequence>MKVAILTSKNQWFLNYAKSLSKCIKNSQLFLDHKLIGKEYEIVFILSYHVLIPDVFLKQHKHNIVIHSSPLPQGKGWSPMFWQILEGKNEICFSMFEANKGIDAGDIYMQRYLKLNGYELNDELREKQAKMIIQMCIDFLKNHKDIKPKKQEGVESFYPKRTAKDSELDINKSIKEQFNLLRVSNNEEYPAFFVLNGHKFILKITEEVVD</sequence>
<gene>
    <name evidence="1" type="ORF">CPIN18021_0363</name>
</gene>
<reference evidence="2" key="1">
    <citation type="submission" date="2016-09" db="EMBL/GenBank/DDBJ databases">
        <title>Comparative genomics of the Campylobacter concisus group.</title>
        <authorList>
            <person name="Miller W.G."/>
            <person name="Yee E."/>
            <person name="Chapman M.H."/>
            <person name="Huynh S."/>
            <person name="Bono J.L."/>
            <person name="On S.L.W."/>
            <person name="StLeger J."/>
            <person name="Foster G."/>
            <person name="Parker C.T."/>
        </authorList>
    </citation>
    <scope>NUCLEOTIDE SEQUENCE [LARGE SCALE GENOMIC DNA]</scope>
    <source>
        <strain evidence="2">RM18021</strain>
    </source>
</reference>
<protein>
    <submittedName>
        <fullName evidence="1">Formyltransferase domain-containing protein</fullName>
    </submittedName>
</protein>
<dbReference type="GO" id="GO:0004479">
    <property type="term" value="F:methionyl-tRNA formyltransferase activity"/>
    <property type="evidence" value="ECO:0007669"/>
    <property type="project" value="TreeGrafter"/>
</dbReference>
<dbReference type="RefSeq" id="WP_078422912.1">
    <property type="nucleotide sequence ID" value="NZ_CP017018.1"/>
</dbReference>
<keyword evidence="1" id="KW-0808">Transferase</keyword>
<dbReference type="GeneID" id="56566000"/>
<dbReference type="SUPFAM" id="SSF53328">
    <property type="entry name" value="Formyltransferase"/>
    <property type="match status" value="1"/>
</dbReference>
<accession>A0A1S6U6X4</accession>
<dbReference type="PANTHER" id="PTHR11138">
    <property type="entry name" value="METHIONYL-TRNA FORMYLTRANSFERASE"/>
    <property type="match status" value="1"/>
</dbReference>
<evidence type="ECO:0000313" key="2">
    <source>
        <dbReference type="Proteomes" id="UP000190868"/>
    </source>
</evidence>
<dbReference type="PANTHER" id="PTHR11138:SF5">
    <property type="entry name" value="METHIONYL-TRNA FORMYLTRANSFERASE, MITOCHONDRIAL"/>
    <property type="match status" value="1"/>
</dbReference>
<evidence type="ECO:0000313" key="1">
    <source>
        <dbReference type="EMBL" id="AQW87207.1"/>
    </source>
</evidence>